<dbReference type="Pfam" id="PF09957">
    <property type="entry name" value="VapB_antitoxin"/>
    <property type="match status" value="1"/>
</dbReference>
<proteinExistence type="predicted"/>
<dbReference type="EMBL" id="FNPZ01000001">
    <property type="protein sequence ID" value="SDY53613.1"/>
    <property type="molecule type" value="Genomic_DNA"/>
</dbReference>
<evidence type="ECO:0000313" key="1">
    <source>
        <dbReference type="EMBL" id="SDY53613.1"/>
    </source>
</evidence>
<organism evidence="1 2">
    <name type="scientific">Herbiconiux ginsengi</name>
    <dbReference type="NCBI Taxonomy" id="381665"/>
    <lineage>
        <taxon>Bacteria</taxon>
        <taxon>Bacillati</taxon>
        <taxon>Actinomycetota</taxon>
        <taxon>Actinomycetes</taxon>
        <taxon>Micrococcales</taxon>
        <taxon>Microbacteriaceae</taxon>
        <taxon>Herbiconiux</taxon>
    </lineage>
</organism>
<protein>
    <recommendedName>
        <fullName evidence="3">Antitoxin of type II TA system, VapB</fullName>
    </recommendedName>
</protein>
<dbReference type="AlphaFoldDB" id="A0A1H3KN60"/>
<dbReference type="InterPro" id="IPR019239">
    <property type="entry name" value="VapB_antitoxin"/>
</dbReference>
<keyword evidence="2" id="KW-1185">Reference proteome</keyword>
<dbReference type="Proteomes" id="UP000198891">
    <property type="component" value="Unassembled WGS sequence"/>
</dbReference>
<dbReference type="RefSeq" id="WP_175494100.1">
    <property type="nucleotide sequence ID" value="NZ_FNPZ01000001.1"/>
</dbReference>
<evidence type="ECO:0000313" key="2">
    <source>
        <dbReference type="Proteomes" id="UP000198891"/>
    </source>
</evidence>
<sequence>MAITSIDIDRGLLHDAKKLLGASSNKEAVQRALQYTITMQRQRLALERISRREFSDEQIDAPKLDYSD</sequence>
<reference evidence="1 2" key="1">
    <citation type="submission" date="2016-10" db="EMBL/GenBank/DDBJ databases">
        <authorList>
            <person name="de Groot N.N."/>
        </authorList>
    </citation>
    <scope>NUCLEOTIDE SEQUENCE [LARGE SCALE GENOMIC DNA]</scope>
    <source>
        <strain evidence="1 2">CGMCC 4.3491</strain>
    </source>
</reference>
<accession>A0A1H3KN60</accession>
<gene>
    <name evidence="1" type="ORF">SAMN05216554_0630</name>
</gene>
<name>A0A1H3KN60_9MICO</name>
<evidence type="ECO:0008006" key="3">
    <source>
        <dbReference type="Google" id="ProtNLM"/>
    </source>
</evidence>
<dbReference type="STRING" id="381665.SAMN05216554_0630"/>